<evidence type="ECO:0000256" key="3">
    <source>
        <dbReference type="ARBA" id="ARBA00022576"/>
    </source>
</evidence>
<evidence type="ECO:0000256" key="2">
    <source>
        <dbReference type="ARBA" id="ARBA00007441"/>
    </source>
</evidence>
<keyword evidence="9" id="KW-1185">Reference proteome</keyword>
<evidence type="ECO:0000256" key="4">
    <source>
        <dbReference type="ARBA" id="ARBA00022679"/>
    </source>
</evidence>
<comment type="caution">
    <text evidence="8">The sequence shown here is derived from an EMBL/GenBank/DDBJ whole genome shotgun (WGS) entry which is preliminary data.</text>
</comment>
<dbReference type="InterPro" id="IPR050596">
    <property type="entry name" value="AspAT/PAT-like"/>
</dbReference>
<gene>
    <name evidence="8" type="ORF">BLEM_2267</name>
</gene>
<dbReference type="PANTHER" id="PTHR46383:SF1">
    <property type="entry name" value="ASPARTATE AMINOTRANSFERASE"/>
    <property type="match status" value="1"/>
</dbReference>
<dbReference type="Gene3D" id="3.40.640.10">
    <property type="entry name" value="Type I PLP-dependent aspartate aminotransferase-like (Major domain)"/>
    <property type="match status" value="1"/>
</dbReference>
<keyword evidence="5" id="KW-0663">Pyridoxal phosphate</keyword>
<dbReference type="Gene3D" id="3.90.1150.10">
    <property type="entry name" value="Aspartate Aminotransferase, domain 1"/>
    <property type="match status" value="1"/>
</dbReference>
<evidence type="ECO:0000256" key="5">
    <source>
        <dbReference type="ARBA" id="ARBA00022898"/>
    </source>
</evidence>
<evidence type="ECO:0000313" key="9">
    <source>
        <dbReference type="Proteomes" id="UP000216352"/>
    </source>
</evidence>
<dbReference type="EMBL" id="MWWX01000021">
    <property type="protein sequence ID" value="OZG59559.1"/>
    <property type="molecule type" value="Genomic_DNA"/>
</dbReference>
<accession>A0A261FK75</accession>
<dbReference type="OrthoDB" id="2192472at2"/>
<dbReference type="Pfam" id="PF00155">
    <property type="entry name" value="Aminotran_1_2"/>
    <property type="match status" value="1"/>
</dbReference>
<feature type="domain" description="Aminotransferase class I/classII large" evidence="7">
    <location>
        <begin position="37"/>
        <end position="372"/>
    </location>
</feature>
<evidence type="ECO:0000256" key="1">
    <source>
        <dbReference type="ARBA" id="ARBA00001933"/>
    </source>
</evidence>
<evidence type="ECO:0000313" key="8">
    <source>
        <dbReference type="EMBL" id="OZG59559.1"/>
    </source>
</evidence>
<dbReference type="InterPro" id="IPR015424">
    <property type="entry name" value="PyrdxlP-dep_Trfase"/>
</dbReference>
<dbReference type="AlphaFoldDB" id="A0A261FK75"/>
<dbReference type="InterPro" id="IPR015421">
    <property type="entry name" value="PyrdxlP-dep_Trfase_major"/>
</dbReference>
<keyword evidence="3 6" id="KW-0032">Aminotransferase</keyword>
<evidence type="ECO:0000256" key="6">
    <source>
        <dbReference type="RuleBase" id="RU000481"/>
    </source>
</evidence>
<dbReference type="GO" id="GO:0008483">
    <property type="term" value="F:transaminase activity"/>
    <property type="evidence" value="ECO:0007669"/>
    <property type="project" value="UniProtKB-KW"/>
</dbReference>
<dbReference type="Proteomes" id="UP000216352">
    <property type="component" value="Unassembled WGS sequence"/>
</dbReference>
<reference evidence="8 9" key="1">
    <citation type="journal article" date="2017" name="BMC Genomics">
        <title>Comparative genomic and phylogenomic analyses of the Bifidobacteriaceae family.</title>
        <authorList>
            <person name="Lugli G.A."/>
            <person name="Milani C."/>
            <person name="Turroni F."/>
            <person name="Duranti S."/>
            <person name="Mancabelli L."/>
            <person name="Mangifesta M."/>
            <person name="Ferrario C."/>
            <person name="Modesto M."/>
            <person name="Mattarelli P."/>
            <person name="Jiri K."/>
            <person name="van Sinderen D."/>
            <person name="Ventura M."/>
        </authorList>
    </citation>
    <scope>NUCLEOTIDE SEQUENCE [LARGE SCALE GENOMIC DNA]</scope>
    <source>
        <strain evidence="8 9">DSM 28807</strain>
    </source>
</reference>
<name>A0A261FK75_9BIFI</name>
<dbReference type="PANTHER" id="PTHR46383">
    <property type="entry name" value="ASPARTATE AMINOTRANSFERASE"/>
    <property type="match status" value="1"/>
</dbReference>
<comment type="similarity">
    <text evidence="2 6">Belongs to the class-I pyridoxal-phosphate-dependent aminotransferase family.</text>
</comment>
<keyword evidence="4 6" id="KW-0808">Transferase</keyword>
<dbReference type="GO" id="GO:0030170">
    <property type="term" value="F:pyridoxal phosphate binding"/>
    <property type="evidence" value="ECO:0007669"/>
    <property type="project" value="InterPro"/>
</dbReference>
<proteinExistence type="inferred from homology"/>
<organism evidence="8 9">
    <name type="scientific">Bifidobacterium lemurum</name>
    <dbReference type="NCBI Taxonomy" id="1603886"/>
    <lineage>
        <taxon>Bacteria</taxon>
        <taxon>Bacillati</taxon>
        <taxon>Actinomycetota</taxon>
        <taxon>Actinomycetes</taxon>
        <taxon>Bifidobacteriales</taxon>
        <taxon>Bifidobacteriaceae</taxon>
        <taxon>Bifidobacterium</taxon>
    </lineage>
</organism>
<dbReference type="PROSITE" id="PS00105">
    <property type="entry name" value="AA_TRANSFER_CLASS_1"/>
    <property type="match status" value="1"/>
</dbReference>
<dbReference type="InterPro" id="IPR004838">
    <property type="entry name" value="NHTrfase_class1_PyrdxlP-BS"/>
</dbReference>
<evidence type="ECO:0000259" key="7">
    <source>
        <dbReference type="Pfam" id="PF00155"/>
    </source>
</evidence>
<dbReference type="EC" id="2.6.1.-" evidence="6"/>
<dbReference type="CDD" id="cd00609">
    <property type="entry name" value="AAT_like"/>
    <property type="match status" value="1"/>
</dbReference>
<dbReference type="STRING" id="1603886.GCA_001895165_02182"/>
<comment type="cofactor">
    <cofactor evidence="1 6">
        <name>pyridoxal 5'-phosphate</name>
        <dbReference type="ChEBI" id="CHEBI:597326"/>
    </cofactor>
</comment>
<dbReference type="RefSeq" id="WP_072727022.1">
    <property type="nucleotide sequence ID" value="NZ_BDIS01000030.1"/>
</dbReference>
<sequence length="414" mass="45004">MVHKSATLAINEALERRLKAGEKVLHLGFGEAGLPVPDFILDVLREAAPANHYAPVTGEMAAREAAAGWFTRRGYPTDYSQILLGPGSKPLLFAAIMALDGALIIPQPAWVSYAAQAELLGVDTIKVPIGDECGGVPDPRLLSEAIAQANHDGVKIGGILLTLPDNPTGTVASQQDVDAVVEIARVNNLTIISDEIYADLVYSGEAPSPLKTYPEKTLVTSGLSKNMSLGGWRIGYIRFPRNDWGDTMRDTLIGIASETWSAMASPMQDVAAYALSEPPEIQEFVTKSKRLHEIISTAIWQEFVNAGAICRKPTAAFYIYPDFDPLRDILAAKGIDTSEKLAHELLTKHGIGTLQGSAFGDVPEALRLRVATSLVYGRTNEQRWTAYDSEDPLELPWIQESLEFLRDGLAALRR</sequence>
<dbReference type="GO" id="GO:0006520">
    <property type="term" value="P:amino acid metabolic process"/>
    <property type="evidence" value="ECO:0007669"/>
    <property type="project" value="InterPro"/>
</dbReference>
<dbReference type="SUPFAM" id="SSF53383">
    <property type="entry name" value="PLP-dependent transferases"/>
    <property type="match status" value="1"/>
</dbReference>
<dbReference type="InterPro" id="IPR004839">
    <property type="entry name" value="Aminotransferase_I/II_large"/>
</dbReference>
<dbReference type="InterPro" id="IPR015422">
    <property type="entry name" value="PyrdxlP-dep_Trfase_small"/>
</dbReference>
<protein>
    <recommendedName>
        <fullName evidence="6">Aminotransferase</fullName>
        <ecNumber evidence="6">2.6.1.-</ecNumber>
    </recommendedName>
</protein>